<dbReference type="OrthoDB" id="9801244at2"/>
<dbReference type="eggNOG" id="COG3386">
    <property type="taxonomic scope" value="Bacteria"/>
</dbReference>
<reference evidence="3" key="2">
    <citation type="submission" date="2012-02" db="EMBL/GenBank/DDBJ databases">
        <title>Complete genome sequence of Blastococcus saxobsidens strain DD2.</title>
        <authorList>
            <person name="Genoscope."/>
        </authorList>
    </citation>
    <scope>NUCLEOTIDE SEQUENCE [LARGE SCALE GENOMIC DNA]</scope>
    <source>
        <strain evidence="3">DD2</strain>
    </source>
</reference>
<dbReference type="Proteomes" id="UP000007517">
    <property type="component" value="Chromosome"/>
</dbReference>
<dbReference type="AlphaFoldDB" id="H6RVP5"/>
<dbReference type="EMBL" id="FO117623">
    <property type="protein sequence ID" value="CCG04525.1"/>
    <property type="molecule type" value="Genomic_DNA"/>
</dbReference>
<dbReference type="SUPFAM" id="SSF101898">
    <property type="entry name" value="NHL repeat"/>
    <property type="match status" value="1"/>
</dbReference>
<dbReference type="HOGENOM" id="CLU_062020_0_0_11"/>
<keyword evidence="1" id="KW-0472">Membrane</keyword>
<gene>
    <name evidence="2" type="ordered locus">BLASA_3668</name>
</gene>
<keyword evidence="1" id="KW-0812">Transmembrane</keyword>
<evidence type="ECO:0000256" key="1">
    <source>
        <dbReference type="SAM" id="Phobius"/>
    </source>
</evidence>
<reference evidence="2 3" key="1">
    <citation type="journal article" date="2012" name="J. Bacteriol.">
        <title>Genome Sequence of Blastococcus saxobsidens DD2, a Stone-Inhabiting Bacterium.</title>
        <authorList>
            <person name="Chouaia B."/>
            <person name="Crotti E."/>
            <person name="Brusetti L."/>
            <person name="Daffonchio D."/>
            <person name="Essoussi I."/>
            <person name="Nouioui I."/>
            <person name="Sbissi I."/>
            <person name="Ghodhbane-Gtari F."/>
            <person name="Gtari M."/>
            <person name="Vacherie B."/>
            <person name="Barbe V."/>
            <person name="Medigue C."/>
            <person name="Gury J."/>
            <person name="Pujic P."/>
            <person name="Normand P."/>
        </authorList>
    </citation>
    <scope>NUCLEOTIDE SEQUENCE [LARGE SCALE GENOMIC DNA]</scope>
    <source>
        <strain evidence="2 3">DD2</strain>
    </source>
</reference>
<organism evidence="2 3">
    <name type="scientific">Blastococcus saxobsidens (strain DD2)</name>
    <dbReference type="NCBI Taxonomy" id="1146883"/>
    <lineage>
        <taxon>Bacteria</taxon>
        <taxon>Bacillati</taxon>
        <taxon>Actinomycetota</taxon>
        <taxon>Actinomycetes</taxon>
        <taxon>Geodermatophilales</taxon>
        <taxon>Geodermatophilaceae</taxon>
        <taxon>Blastococcus</taxon>
    </lineage>
</organism>
<sequence>MPEPADRPRSRARGRWPPPATALAGGLAVVVVAAGPALAEEAAPGAAAPSVRCAVTDPRLAELSGLVVVGEQMLALNDGGDQVAVFGLDPSCSVVDVQTAPVDPYDPEDLAVGPDGTVWVADTGDNNSDRATVALHVLRPDGTASLHRLTYPDGAHDAEALLMAPDGTPYLVTKEVLGASAVYRPAGALVDGGTVALERVGSVDVTLTGTPGGPVGRAGQLMITGGAVAADGSALALRTYTDAYVWPLQGSDVAGALTGEPVRTPLPESPQGEAVSFAADSRALVVASEGLPSEVTVVPLPVAAVPATTAPPPGEPLPSFADLTRSDRSPLPAALIAAAVATLVVWLGGRLRRRS</sequence>
<proteinExistence type="predicted"/>
<dbReference type="STRING" id="1146883.BLASA_3668"/>
<evidence type="ECO:0000313" key="3">
    <source>
        <dbReference type="Proteomes" id="UP000007517"/>
    </source>
</evidence>
<evidence type="ECO:0000313" key="2">
    <source>
        <dbReference type="EMBL" id="CCG04525.1"/>
    </source>
</evidence>
<protein>
    <submittedName>
        <fullName evidence="2">Uncharacterized protein</fullName>
    </submittedName>
</protein>
<dbReference type="RefSeq" id="WP_014377401.1">
    <property type="nucleotide sequence ID" value="NC_016943.1"/>
</dbReference>
<feature type="transmembrane region" description="Helical" evidence="1">
    <location>
        <begin position="331"/>
        <end position="349"/>
    </location>
</feature>
<accession>H6RVP5</accession>
<keyword evidence="3" id="KW-1185">Reference proteome</keyword>
<name>H6RVP5_BLASD</name>
<dbReference type="KEGG" id="bsd:BLASA_3668"/>
<keyword evidence="1" id="KW-1133">Transmembrane helix</keyword>